<feature type="compositionally biased region" description="Basic and acidic residues" evidence="1">
    <location>
        <begin position="398"/>
        <end position="409"/>
    </location>
</feature>
<feature type="compositionally biased region" description="Basic and acidic residues" evidence="1">
    <location>
        <begin position="304"/>
        <end position="316"/>
    </location>
</feature>
<feature type="compositionally biased region" description="Polar residues" evidence="1">
    <location>
        <begin position="583"/>
        <end position="598"/>
    </location>
</feature>
<comment type="caution">
    <text evidence="2">The sequence shown here is derived from an EMBL/GenBank/DDBJ whole genome shotgun (WGS) entry which is preliminary data.</text>
</comment>
<evidence type="ECO:0000256" key="1">
    <source>
        <dbReference type="SAM" id="MobiDB-lite"/>
    </source>
</evidence>
<keyword evidence="2" id="KW-0804">Transcription</keyword>
<dbReference type="AlphaFoldDB" id="A0AAE1H6T2"/>
<protein>
    <submittedName>
        <fullName evidence="2">DNA-directed RNA polymerase subunit omega</fullName>
    </submittedName>
</protein>
<dbReference type="Proteomes" id="UP001219518">
    <property type="component" value="Unassembled WGS sequence"/>
</dbReference>
<dbReference type="EMBL" id="JAHWGI010000466">
    <property type="protein sequence ID" value="KAK3915851.1"/>
    <property type="molecule type" value="Genomic_DNA"/>
</dbReference>
<keyword evidence="3" id="KW-1185">Reference proteome</keyword>
<feature type="compositionally biased region" description="Polar residues" evidence="1">
    <location>
        <begin position="478"/>
        <end position="488"/>
    </location>
</feature>
<feature type="region of interest" description="Disordered" evidence="1">
    <location>
        <begin position="434"/>
        <end position="532"/>
    </location>
</feature>
<accession>A0AAE1H6T2</accession>
<name>A0AAE1H6T2_9NEOP</name>
<proteinExistence type="predicted"/>
<feature type="region of interest" description="Disordered" evidence="1">
    <location>
        <begin position="579"/>
        <end position="621"/>
    </location>
</feature>
<keyword evidence="2" id="KW-0240">DNA-directed RNA polymerase</keyword>
<reference evidence="2" key="2">
    <citation type="journal article" date="2023" name="BMC Genomics">
        <title>Pest status, molecular evolution, and epigenetic factors derived from the genome assembly of Frankliniella fusca, a thysanopteran phytovirus vector.</title>
        <authorList>
            <person name="Catto M.A."/>
            <person name="Labadie P.E."/>
            <person name="Jacobson A.L."/>
            <person name="Kennedy G.G."/>
            <person name="Srinivasan R."/>
            <person name="Hunt B.G."/>
        </authorList>
    </citation>
    <scope>NUCLEOTIDE SEQUENCE</scope>
    <source>
        <strain evidence="2">PL_HMW_Pooled</strain>
    </source>
</reference>
<feature type="compositionally biased region" description="Low complexity" evidence="1">
    <location>
        <begin position="274"/>
        <end position="289"/>
    </location>
</feature>
<organism evidence="2 3">
    <name type="scientific">Frankliniella fusca</name>
    <dbReference type="NCBI Taxonomy" id="407009"/>
    <lineage>
        <taxon>Eukaryota</taxon>
        <taxon>Metazoa</taxon>
        <taxon>Ecdysozoa</taxon>
        <taxon>Arthropoda</taxon>
        <taxon>Hexapoda</taxon>
        <taxon>Insecta</taxon>
        <taxon>Pterygota</taxon>
        <taxon>Neoptera</taxon>
        <taxon>Paraneoptera</taxon>
        <taxon>Thysanoptera</taxon>
        <taxon>Terebrantia</taxon>
        <taxon>Thripoidea</taxon>
        <taxon>Thripidae</taxon>
        <taxon>Frankliniella</taxon>
    </lineage>
</organism>
<dbReference type="GO" id="GO:0000428">
    <property type="term" value="C:DNA-directed RNA polymerase complex"/>
    <property type="evidence" value="ECO:0007669"/>
    <property type="project" value="UniProtKB-KW"/>
</dbReference>
<gene>
    <name evidence="2" type="ORF">KUF71_005994</name>
</gene>
<feature type="region of interest" description="Disordered" evidence="1">
    <location>
        <begin position="390"/>
        <end position="414"/>
    </location>
</feature>
<reference evidence="2" key="1">
    <citation type="submission" date="2021-07" db="EMBL/GenBank/DDBJ databases">
        <authorList>
            <person name="Catto M.A."/>
            <person name="Jacobson A."/>
            <person name="Kennedy G."/>
            <person name="Labadie P."/>
            <person name="Hunt B.G."/>
            <person name="Srinivasan R."/>
        </authorList>
    </citation>
    <scope>NUCLEOTIDE SEQUENCE</scope>
    <source>
        <strain evidence="2">PL_HMW_Pooled</strain>
        <tissue evidence="2">Head</tissue>
    </source>
</reference>
<feature type="region of interest" description="Disordered" evidence="1">
    <location>
        <begin position="264"/>
        <end position="316"/>
    </location>
</feature>
<evidence type="ECO:0000313" key="3">
    <source>
        <dbReference type="Proteomes" id="UP001219518"/>
    </source>
</evidence>
<evidence type="ECO:0000313" key="2">
    <source>
        <dbReference type="EMBL" id="KAK3915851.1"/>
    </source>
</evidence>
<feature type="compositionally biased region" description="Basic and acidic residues" evidence="1">
    <location>
        <begin position="501"/>
        <end position="519"/>
    </location>
</feature>
<sequence>MKMETVVESAECPRALSSLLEEASQLGNFHNGSLNNETECARPLSSLLEEACEQNMSHNGCLNNVTEWESASSHIENKDLHSSEDEDNSSECFENTIIELEELIGSEEEFRLFIESMSGGDVPESVNTPSQVLDLNSNVFKGKAEIPVIDITSDDEGSEDKSTSESRFLMASLENLGTPNHNALYCDQDSPVVNSPIPASFKIPARSDLISLGVKDVTASFLNYKNPQDSPLLTLDCGQSPATSDLKSLGVKDVSSSFLSYQNPNKSPILGQPSNSLDLDTSDSLSKNDTSCKDKPNNYFIEDSGNREASPKKTEELKDSLLDENCNSLGYSSDLMCINSPSPKTEALLLADSNESNIQGPASVSNTIFKKCYALSEPISIYEREEKYDSDTVTSNRPDTEPITKKNNCEDSESNFTKDIHSLSFYDKFDIEPFGEGEPTEYDTPIPLPSPPPQELVDEVASLSPSKDLNSLERKETQSPGNLDNQFQPRPMKSVIVSKPADAKSISKSDNEVGTDRKPLRSSPSAVPSWEVPWISTDDAENADNNDPEWDLLKKLQTDEERYRVVREKWRHIEIPDPRRDLTCNNYRRSRSQFSMTRQSRKRRRSLDENGNEDQPSKRRRMVSCTAMYESRINDIQGEIHNQFMQLKAAHSKDLQRLSALQQEEHERFFYSDAPSHIVQREMNEILYKQNMEIQDLNVKYDAKLQKISKDKQDAIYLLRKASQEVLAFNKFYNDLGSSSDDHCDITEEELKQFNETEQMFQLYDSIYKG</sequence>